<keyword evidence="4 9" id="KW-0812">Transmembrane</keyword>
<evidence type="ECO:0000256" key="3">
    <source>
        <dbReference type="ARBA" id="ARBA00022618"/>
    </source>
</evidence>
<feature type="region of interest" description="Disordered" evidence="8">
    <location>
        <begin position="1"/>
        <end position="43"/>
    </location>
</feature>
<feature type="domain" description="POTRA" evidence="10">
    <location>
        <begin position="74"/>
        <end position="142"/>
    </location>
</feature>
<protein>
    <submittedName>
        <fullName evidence="11">Unannotated protein</fullName>
    </submittedName>
</protein>
<evidence type="ECO:0000256" key="1">
    <source>
        <dbReference type="ARBA" id="ARBA00004370"/>
    </source>
</evidence>
<evidence type="ECO:0000256" key="4">
    <source>
        <dbReference type="ARBA" id="ARBA00022692"/>
    </source>
</evidence>
<dbReference type="InterPro" id="IPR005548">
    <property type="entry name" value="Cell_div_FtsQ/DivIB_C"/>
</dbReference>
<proteinExistence type="predicted"/>
<dbReference type="InterPro" id="IPR050487">
    <property type="entry name" value="FtsQ_DivIB"/>
</dbReference>
<organism evidence="11">
    <name type="scientific">freshwater metagenome</name>
    <dbReference type="NCBI Taxonomy" id="449393"/>
    <lineage>
        <taxon>unclassified sequences</taxon>
        <taxon>metagenomes</taxon>
        <taxon>ecological metagenomes</taxon>
    </lineage>
</organism>
<accession>A0A6J7KJ22</accession>
<dbReference type="GO" id="GO:0005886">
    <property type="term" value="C:plasma membrane"/>
    <property type="evidence" value="ECO:0007669"/>
    <property type="project" value="TreeGrafter"/>
</dbReference>
<keyword evidence="3" id="KW-0132">Cell division</keyword>
<evidence type="ECO:0000256" key="2">
    <source>
        <dbReference type="ARBA" id="ARBA00022475"/>
    </source>
</evidence>
<dbReference type="GO" id="GO:0051301">
    <property type="term" value="P:cell division"/>
    <property type="evidence" value="ECO:0007669"/>
    <property type="project" value="UniProtKB-KW"/>
</dbReference>
<evidence type="ECO:0000256" key="9">
    <source>
        <dbReference type="SAM" id="Phobius"/>
    </source>
</evidence>
<name>A0A6J7KJ22_9ZZZZ</name>
<dbReference type="EMBL" id="CAFBNF010000222">
    <property type="protein sequence ID" value="CAB4956080.1"/>
    <property type="molecule type" value="Genomic_DNA"/>
</dbReference>
<feature type="transmembrane region" description="Helical" evidence="9">
    <location>
        <begin position="47"/>
        <end position="69"/>
    </location>
</feature>
<gene>
    <name evidence="11" type="ORF">UFOPK3773_01696</name>
</gene>
<evidence type="ECO:0000259" key="10">
    <source>
        <dbReference type="PROSITE" id="PS51779"/>
    </source>
</evidence>
<dbReference type="PROSITE" id="PS51779">
    <property type="entry name" value="POTRA"/>
    <property type="match status" value="1"/>
</dbReference>
<evidence type="ECO:0000256" key="8">
    <source>
        <dbReference type="SAM" id="MobiDB-lite"/>
    </source>
</evidence>
<feature type="compositionally biased region" description="Low complexity" evidence="8">
    <location>
        <begin position="1"/>
        <end position="19"/>
    </location>
</feature>
<dbReference type="InterPro" id="IPR034746">
    <property type="entry name" value="POTRA"/>
</dbReference>
<dbReference type="Gene3D" id="3.10.20.310">
    <property type="entry name" value="membrane protein fhac"/>
    <property type="match status" value="1"/>
</dbReference>
<reference evidence="11" key="1">
    <citation type="submission" date="2020-05" db="EMBL/GenBank/DDBJ databases">
        <authorList>
            <person name="Chiriac C."/>
            <person name="Salcher M."/>
            <person name="Ghai R."/>
            <person name="Kavagutti S V."/>
        </authorList>
    </citation>
    <scope>NUCLEOTIDE SEQUENCE</scope>
</reference>
<dbReference type="InterPro" id="IPR013685">
    <property type="entry name" value="POTRA_FtsQ_type"/>
</dbReference>
<dbReference type="Pfam" id="PF03799">
    <property type="entry name" value="FtsQ_DivIB_C"/>
    <property type="match status" value="1"/>
</dbReference>
<keyword evidence="5 9" id="KW-1133">Transmembrane helix</keyword>
<dbReference type="PANTHER" id="PTHR37820:SF1">
    <property type="entry name" value="CELL DIVISION PROTEIN FTSQ"/>
    <property type="match status" value="1"/>
</dbReference>
<dbReference type="PANTHER" id="PTHR37820">
    <property type="entry name" value="CELL DIVISION PROTEIN DIVIB"/>
    <property type="match status" value="1"/>
</dbReference>
<evidence type="ECO:0000256" key="5">
    <source>
        <dbReference type="ARBA" id="ARBA00022989"/>
    </source>
</evidence>
<dbReference type="Pfam" id="PF08478">
    <property type="entry name" value="POTRA_1"/>
    <property type="match status" value="1"/>
</dbReference>
<evidence type="ECO:0000256" key="7">
    <source>
        <dbReference type="ARBA" id="ARBA00023306"/>
    </source>
</evidence>
<sequence length="261" mass="27625">MTDTSMTDTSTTDTSTTDMPDPADLADARAARSTRSGGRSRGRGRRAVTIAAAGLLVVLAVAGVAWVLLFSSLVAVDRVTVLGTSTLPADEIRAAAGVNLGTPLARIDVDTVAQRLNSLPRVGSVEVRRSLPRELVLIVIERVAVAATRVGGRWSTLDSRGEEIASLRERGTLVEVAADRAEIRAIAIAVWATLPAKVSAETVVVSASTRDDVTLTLRDGRRVVWGDVSRAERKGVVLRTLLTRPGSVYDVSAPDLPTIRP</sequence>
<evidence type="ECO:0000256" key="6">
    <source>
        <dbReference type="ARBA" id="ARBA00023136"/>
    </source>
</evidence>
<dbReference type="AlphaFoldDB" id="A0A6J7KJ22"/>
<keyword evidence="7" id="KW-0131">Cell cycle</keyword>
<comment type="subcellular location">
    <subcellularLocation>
        <location evidence="1">Membrane</location>
    </subcellularLocation>
</comment>
<keyword evidence="6 9" id="KW-0472">Membrane</keyword>
<keyword evidence="2" id="KW-1003">Cell membrane</keyword>
<evidence type="ECO:0000313" key="11">
    <source>
        <dbReference type="EMBL" id="CAB4956080.1"/>
    </source>
</evidence>